<protein>
    <submittedName>
        <fullName evidence="1">Uncharacterized protein</fullName>
    </submittedName>
</protein>
<accession>A0ABW5D4V5</accession>
<keyword evidence="2" id="KW-1185">Reference proteome</keyword>
<name>A0ABW5D4V5_9BACT</name>
<organism evidence="1 2">
    <name type="scientific">Luteolibacter algae</name>
    <dbReference type="NCBI Taxonomy" id="454151"/>
    <lineage>
        <taxon>Bacteria</taxon>
        <taxon>Pseudomonadati</taxon>
        <taxon>Verrucomicrobiota</taxon>
        <taxon>Verrucomicrobiia</taxon>
        <taxon>Verrucomicrobiales</taxon>
        <taxon>Verrucomicrobiaceae</taxon>
        <taxon>Luteolibacter</taxon>
    </lineage>
</organism>
<proteinExistence type="predicted"/>
<dbReference type="Proteomes" id="UP001597375">
    <property type="component" value="Unassembled WGS sequence"/>
</dbReference>
<sequence length="83" mass="10234">MESHEWNERTDEGKRFYRANYHGQEFRILTTLKSDPDWEVLEEPSEEVWRALRDIVWKKYQRKRCPWERVALLDKILGDDIPK</sequence>
<evidence type="ECO:0000313" key="1">
    <source>
        <dbReference type="EMBL" id="MFD2255754.1"/>
    </source>
</evidence>
<comment type="caution">
    <text evidence="1">The sequence shown here is derived from an EMBL/GenBank/DDBJ whole genome shotgun (WGS) entry which is preliminary data.</text>
</comment>
<evidence type="ECO:0000313" key="2">
    <source>
        <dbReference type="Proteomes" id="UP001597375"/>
    </source>
</evidence>
<gene>
    <name evidence="1" type="ORF">ACFSSA_03615</name>
</gene>
<dbReference type="EMBL" id="JBHUIT010000002">
    <property type="protein sequence ID" value="MFD2255754.1"/>
    <property type="molecule type" value="Genomic_DNA"/>
</dbReference>
<dbReference type="RefSeq" id="WP_386818410.1">
    <property type="nucleotide sequence ID" value="NZ_JBHUIT010000002.1"/>
</dbReference>
<reference evidence="2" key="1">
    <citation type="journal article" date="2019" name="Int. J. Syst. Evol. Microbiol.">
        <title>The Global Catalogue of Microorganisms (GCM) 10K type strain sequencing project: providing services to taxonomists for standard genome sequencing and annotation.</title>
        <authorList>
            <consortium name="The Broad Institute Genomics Platform"/>
            <consortium name="The Broad Institute Genome Sequencing Center for Infectious Disease"/>
            <person name="Wu L."/>
            <person name="Ma J."/>
        </authorList>
    </citation>
    <scope>NUCLEOTIDE SEQUENCE [LARGE SCALE GENOMIC DNA]</scope>
    <source>
        <strain evidence="2">CGMCC 4.7106</strain>
    </source>
</reference>